<dbReference type="InterPro" id="IPR011990">
    <property type="entry name" value="TPR-like_helical_dom_sf"/>
</dbReference>
<dbReference type="Proteomes" id="UP001189429">
    <property type="component" value="Unassembled WGS sequence"/>
</dbReference>
<keyword evidence="2" id="KW-1185">Reference proteome</keyword>
<accession>A0ABN9WVW9</accession>
<organism evidence="1 2">
    <name type="scientific">Prorocentrum cordatum</name>
    <dbReference type="NCBI Taxonomy" id="2364126"/>
    <lineage>
        <taxon>Eukaryota</taxon>
        <taxon>Sar</taxon>
        <taxon>Alveolata</taxon>
        <taxon>Dinophyceae</taxon>
        <taxon>Prorocentrales</taxon>
        <taxon>Prorocentraceae</taxon>
        <taxon>Prorocentrum</taxon>
    </lineage>
</organism>
<dbReference type="EMBL" id="CAUYUJ010019412">
    <property type="protein sequence ID" value="CAK0891000.1"/>
    <property type="molecule type" value="Genomic_DNA"/>
</dbReference>
<dbReference type="Gene3D" id="1.25.40.10">
    <property type="entry name" value="Tetratricopeptide repeat domain"/>
    <property type="match status" value="1"/>
</dbReference>
<dbReference type="SUPFAM" id="SSF48452">
    <property type="entry name" value="TPR-like"/>
    <property type="match status" value="1"/>
</dbReference>
<evidence type="ECO:0000313" key="1">
    <source>
        <dbReference type="EMBL" id="CAK0891000.1"/>
    </source>
</evidence>
<protein>
    <submittedName>
        <fullName evidence="1">Uncharacterized protein</fullName>
    </submittedName>
</protein>
<evidence type="ECO:0000313" key="2">
    <source>
        <dbReference type="Proteomes" id="UP001189429"/>
    </source>
</evidence>
<name>A0ABN9WVW9_9DINO</name>
<proteinExistence type="predicted"/>
<comment type="caution">
    <text evidence="1">The sequence shown here is derived from an EMBL/GenBank/DDBJ whole genome shotgun (WGS) entry which is preliminary data.</text>
</comment>
<sequence>MTVDRAGCGGPAGRAAAGQCAGSLRFRCAPVLDVQQSQLVEFLARGHRYDRESVAVAVREGNDLFDARDSSRAFDAYGVAYELARLTFDYRPLLYDLLIRRAICRSMLGDVEGALAEVSLAERVVPHESAIHLLRGLLHMKLGAREVASHCLLQAAIQNRELRDLVESFVGLCWLRWGECDKAVKVCSRVLSRAPACPLALLARRDAYRYHPSGRFARQAEADAAAAAALGAGLPARLGQRLDASEPCQLDELLLHFHPSLREQGGDDGPVFHHRYRR</sequence>
<reference evidence="1" key="1">
    <citation type="submission" date="2023-10" db="EMBL/GenBank/DDBJ databases">
        <authorList>
            <person name="Chen Y."/>
            <person name="Shah S."/>
            <person name="Dougan E. K."/>
            <person name="Thang M."/>
            <person name="Chan C."/>
        </authorList>
    </citation>
    <scope>NUCLEOTIDE SEQUENCE [LARGE SCALE GENOMIC DNA]</scope>
</reference>
<gene>
    <name evidence="1" type="ORF">PCOR1329_LOCUS71060</name>
</gene>